<reference evidence="1" key="1">
    <citation type="submission" date="2020-05" db="EMBL/GenBank/DDBJ databases">
        <authorList>
            <person name="Chiriac C."/>
            <person name="Salcher M."/>
            <person name="Ghai R."/>
            <person name="Kavagutti S V."/>
        </authorList>
    </citation>
    <scope>NUCLEOTIDE SEQUENCE</scope>
</reference>
<dbReference type="AlphaFoldDB" id="A0A6J7RNE1"/>
<gene>
    <name evidence="1" type="ORF">UFOPK4098_01483</name>
</gene>
<accession>A0A6J7RNE1</accession>
<protein>
    <submittedName>
        <fullName evidence="1">Unannotated protein</fullName>
    </submittedName>
</protein>
<name>A0A6J7RNE1_9ZZZZ</name>
<sequence length="65" mass="7184">MKMAAIVAQRPSFALKLAKESVNQTLEAQGQWNSLRTAFVHQHLAHANNRIKFGIPVDPGSSRKS</sequence>
<proteinExistence type="predicted"/>
<dbReference type="EMBL" id="CAFBPN010000128">
    <property type="protein sequence ID" value="CAB5030339.1"/>
    <property type="molecule type" value="Genomic_DNA"/>
</dbReference>
<organism evidence="1">
    <name type="scientific">freshwater metagenome</name>
    <dbReference type="NCBI Taxonomy" id="449393"/>
    <lineage>
        <taxon>unclassified sequences</taxon>
        <taxon>metagenomes</taxon>
        <taxon>ecological metagenomes</taxon>
    </lineage>
</organism>
<evidence type="ECO:0000313" key="1">
    <source>
        <dbReference type="EMBL" id="CAB5030339.1"/>
    </source>
</evidence>